<gene>
    <name evidence="3" type="primary">LOC140687511</name>
</gene>
<organism evidence="2 3">
    <name type="scientific">Vicugna pacos</name>
    <name type="common">Alpaca</name>
    <name type="synonym">Lama pacos</name>
    <dbReference type="NCBI Taxonomy" id="30538"/>
    <lineage>
        <taxon>Eukaryota</taxon>
        <taxon>Metazoa</taxon>
        <taxon>Chordata</taxon>
        <taxon>Craniata</taxon>
        <taxon>Vertebrata</taxon>
        <taxon>Euteleostomi</taxon>
        <taxon>Mammalia</taxon>
        <taxon>Eutheria</taxon>
        <taxon>Laurasiatheria</taxon>
        <taxon>Artiodactyla</taxon>
        <taxon>Tylopoda</taxon>
        <taxon>Camelidae</taxon>
        <taxon>Vicugna</taxon>
    </lineage>
</organism>
<dbReference type="GeneID" id="140687511"/>
<evidence type="ECO:0000313" key="2">
    <source>
        <dbReference type="Proteomes" id="UP001652581"/>
    </source>
</evidence>
<feature type="region of interest" description="Disordered" evidence="1">
    <location>
        <begin position="117"/>
        <end position="281"/>
    </location>
</feature>
<name>A0ABM5BWE7_VICPA</name>
<proteinExistence type="predicted"/>
<evidence type="ECO:0008006" key="4">
    <source>
        <dbReference type="Google" id="ProtNLM"/>
    </source>
</evidence>
<dbReference type="RefSeq" id="XP_072800745.1">
    <property type="nucleotide sequence ID" value="XM_072944644.1"/>
</dbReference>
<protein>
    <recommendedName>
        <fullName evidence="4">Basic proline-rich protein-like</fullName>
    </recommendedName>
</protein>
<feature type="region of interest" description="Disordered" evidence="1">
    <location>
        <begin position="14"/>
        <end position="61"/>
    </location>
</feature>
<evidence type="ECO:0000256" key="1">
    <source>
        <dbReference type="SAM" id="MobiDB-lite"/>
    </source>
</evidence>
<keyword evidence="2" id="KW-1185">Reference proteome</keyword>
<evidence type="ECO:0000313" key="3">
    <source>
        <dbReference type="RefSeq" id="XP_072800745.1"/>
    </source>
</evidence>
<feature type="compositionally biased region" description="Low complexity" evidence="1">
    <location>
        <begin position="204"/>
        <end position="217"/>
    </location>
</feature>
<sequence length="340" mass="36490">MVVIRKGECKRALRRRAVTAPRPQTLRREAPAEPGRRRAPSKARGPGPPRWGTMEGGGEWKREREAAAVLGTPSRRKAPQILRKASRVAGGPGRRPLQGHVVHAGRCCRAPRVGRAAGEWTPGGAEGRGAGPCRRPPRPSALTTWRSQKRGALDAGTQLWPLGHPADPPPRRSPATCPSSPCPPRAPAPIRGSSPGSGVPVVAPHSSTPRSPQTPSSKIPPLPRTASSPPAGFYRDSGRRRLSSPSTKMAAGPEPRPQQPERVGGQRAGASSLGEIRTTSPRRPCALASHRLEMLAEACEHCQMHEPSHKLDKNPGSLASEPTLFKFLHGLFMRINRLCK</sequence>
<accession>A0ABM5BWE7</accession>
<dbReference type="Proteomes" id="UP001652581">
    <property type="component" value="Chromosome 19"/>
</dbReference>
<reference evidence="3" key="1">
    <citation type="submission" date="2025-08" db="UniProtKB">
        <authorList>
            <consortium name="RefSeq"/>
        </authorList>
    </citation>
    <scope>IDENTIFICATION</scope>
</reference>
<feature type="compositionally biased region" description="Basic and acidic residues" evidence="1">
    <location>
        <begin position="26"/>
        <end position="36"/>
    </location>
</feature>